<dbReference type="EMBL" id="FOFG01000020">
    <property type="protein sequence ID" value="SER47656.1"/>
    <property type="molecule type" value="Genomic_DNA"/>
</dbReference>
<evidence type="ECO:0000259" key="3">
    <source>
        <dbReference type="Pfam" id="PF13807"/>
    </source>
</evidence>
<dbReference type="InterPro" id="IPR050445">
    <property type="entry name" value="Bact_polysacc_biosynth/exp"/>
</dbReference>
<keyword evidence="2" id="KW-1133">Transmembrane helix</keyword>
<evidence type="ECO:0000256" key="1">
    <source>
        <dbReference type="SAM" id="Coils"/>
    </source>
</evidence>
<keyword evidence="2" id="KW-0812">Transmembrane</keyword>
<dbReference type="STRING" id="1855383.SAMN05216548_12029"/>
<keyword evidence="1" id="KW-0175">Coiled coil</keyword>
<accession>A0A1H9PH89</accession>
<dbReference type="GO" id="GO:0004713">
    <property type="term" value="F:protein tyrosine kinase activity"/>
    <property type="evidence" value="ECO:0007669"/>
    <property type="project" value="TreeGrafter"/>
</dbReference>
<protein>
    <submittedName>
        <fullName evidence="4">Uncharacterized protein involved in exopolysaccharide biosynthesis</fullName>
    </submittedName>
</protein>
<name>A0A1H9PH89_9HYPH</name>
<organism evidence="4 5">
    <name type="scientific">Faunimonas pinastri</name>
    <dbReference type="NCBI Taxonomy" id="1855383"/>
    <lineage>
        <taxon>Bacteria</taxon>
        <taxon>Pseudomonadati</taxon>
        <taxon>Pseudomonadota</taxon>
        <taxon>Alphaproteobacteria</taxon>
        <taxon>Hyphomicrobiales</taxon>
        <taxon>Afifellaceae</taxon>
        <taxon>Faunimonas</taxon>
    </lineage>
</organism>
<gene>
    <name evidence="4" type="ORF">SAMN05216548_12029</name>
</gene>
<keyword evidence="5" id="KW-1185">Reference proteome</keyword>
<sequence length="509" mass="54344">MDTRTETGFSDTLRLAGIGWKRKGLVLLVGGLCFAAACYQISTLPREYQAEALVLLPGAAGQDPFEAGNRITPSADPFAIRSAVEVLASDEMSRRVIDRLSLAANKAFTTEHPSVFARLKRQAVDGIRRLLPNTSAQAASGDAPDRLIRLYQSRVSVFDDGKSMIARIVVRLPDAALAAAIANAHASAFIDGELEARAQSQQQIGSWLDDELTRNSAQLKISEAAVQAFRRDNGLVLAKGSTGAEQNLAFISERLAQVRGDIAARSARRDELRHIVDGGEIQGTSEIWAIPVLAKLRDQQVEARANLNRLQRVLAADNPSIEAARQELAGVDETIRQELARVEQSYAADLATATAEEQALERQVSDAAARKSASDEANIGLSTLEAITNARRVAYDSVLNRYNTLLAAKGLQIPDTRLVSHAVAPSSASSPKTSLLMAISLIISLAIGLGAALLVEARAAARLRRASSARPEAEEPASGWTGETVYPLAADRVHGGAVRPAPASSRLTS</sequence>
<evidence type="ECO:0000256" key="2">
    <source>
        <dbReference type="SAM" id="Phobius"/>
    </source>
</evidence>
<evidence type="ECO:0000313" key="4">
    <source>
        <dbReference type="EMBL" id="SER47656.1"/>
    </source>
</evidence>
<proteinExistence type="predicted"/>
<dbReference type="InterPro" id="IPR032807">
    <property type="entry name" value="GNVR"/>
</dbReference>
<feature type="domain" description="Tyrosine-protein kinase G-rich" evidence="3">
    <location>
        <begin position="394"/>
        <end position="454"/>
    </location>
</feature>
<feature type="transmembrane region" description="Helical" evidence="2">
    <location>
        <begin position="24"/>
        <end position="42"/>
    </location>
</feature>
<dbReference type="OrthoDB" id="230260at2"/>
<feature type="transmembrane region" description="Helical" evidence="2">
    <location>
        <begin position="435"/>
        <end position="455"/>
    </location>
</feature>
<dbReference type="RefSeq" id="WP_092499489.1">
    <property type="nucleotide sequence ID" value="NZ_FOFG01000020.1"/>
</dbReference>
<dbReference type="Pfam" id="PF13807">
    <property type="entry name" value="GNVR"/>
    <property type="match status" value="1"/>
</dbReference>
<dbReference type="PANTHER" id="PTHR32309:SF13">
    <property type="entry name" value="FERRIC ENTEROBACTIN TRANSPORT PROTEIN FEPE"/>
    <property type="match status" value="1"/>
</dbReference>
<dbReference type="Proteomes" id="UP000199647">
    <property type="component" value="Unassembled WGS sequence"/>
</dbReference>
<reference evidence="4 5" key="1">
    <citation type="submission" date="2016-10" db="EMBL/GenBank/DDBJ databases">
        <authorList>
            <person name="de Groot N.N."/>
        </authorList>
    </citation>
    <scope>NUCLEOTIDE SEQUENCE [LARGE SCALE GENOMIC DNA]</scope>
    <source>
        <strain evidence="4 5">A52C2</strain>
    </source>
</reference>
<dbReference type="PANTHER" id="PTHR32309">
    <property type="entry name" value="TYROSINE-PROTEIN KINASE"/>
    <property type="match status" value="1"/>
</dbReference>
<dbReference type="GO" id="GO:0005886">
    <property type="term" value="C:plasma membrane"/>
    <property type="evidence" value="ECO:0007669"/>
    <property type="project" value="TreeGrafter"/>
</dbReference>
<feature type="coiled-coil region" evidence="1">
    <location>
        <begin position="293"/>
        <end position="370"/>
    </location>
</feature>
<evidence type="ECO:0000313" key="5">
    <source>
        <dbReference type="Proteomes" id="UP000199647"/>
    </source>
</evidence>
<keyword evidence="2" id="KW-0472">Membrane</keyword>
<dbReference type="AlphaFoldDB" id="A0A1H9PH89"/>